<evidence type="ECO:0000256" key="4">
    <source>
        <dbReference type="ARBA" id="ARBA00022519"/>
    </source>
</evidence>
<dbReference type="GO" id="GO:0022857">
    <property type="term" value="F:transmembrane transporter activity"/>
    <property type="evidence" value="ECO:0007669"/>
    <property type="project" value="TreeGrafter"/>
</dbReference>
<dbReference type="GO" id="GO:0005886">
    <property type="term" value="C:plasma membrane"/>
    <property type="evidence" value="ECO:0007669"/>
    <property type="project" value="UniProtKB-SubCell"/>
</dbReference>
<name>A0A9X7J507_9FIRM</name>
<evidence type="ECO:0000256" key="6">
    <source>
        <dbReference type="ARBA" id="ARBA00022989"/>
    </source>
</evidence>
<keyword evidence="4" id="KW-0997">Cell inner membrane</keyword>
<protein>
    <submittedName>
        <fullName evidence="11">2,3-diketo-L-gulonate TRAP transporter small permease protein YiaM</fullName>
    </submittedName>
</protein>
<keyword evidence="6 9" id="KW-1133">Transmembrane helix</keyword>
<dbReference type="EMBL" id="PVXL01000014">
    <property type="protein sequence ID" value="PRR77107.1"/>
    <property type="molecule type" value="Genomic_DNA"/>
</dbReference>
<dbReference type="GO" id="GO:0015740">
    <property type="term" value="P:C4-dicarboxylate transport"/>
    <property type="evidence" value="ECO:0007669"/>
    <property type="project" value="TreeGrafter"/>
</dbReference>
<comment type="similarity">
    <text evidence="8">Belongs to the TRAP transporter small permease family.</text>
</comment>
<evidence type="ECO:0000256" key="1">
    <source>
        <dbReference type="ARBA" id="ARBA00004429"/>
    </source>
</evidence>
<reference evidence="11 12" key="1">
    <citation type="submission" date="2018-03" db="EMBL/GenBank/DDBJ databases">
        <title>Genome sequence of Moorella stamsii DSM 26217.</title>
        <authorList>
            <person name="Poehlein A."/>
            <person name="Daniel R."/>
        </authorList>
    </citation>
    <scope>NUCLEOTIDE SEQUENCE [LARGE SCALE GENOMIC DNA]</scope>
    <source>
        <strain evidence="12">DSM 26217</strain>
    </source>
</reference>
<dbReference type="InterPro" id="IPR055348">
    <property type="entry name" value="DctQ"/>
</dbReference>
<comment type="caution">
    <text evidence="11">The sequence shown here is derived from an EMBL/GenBank/DDBJ whole genome shotgun (WGS) entry which is preliminary data.</text>
</comment>
<accession>A0A9X7J507</accession>
<feature type="transmembrane region" description="Helical" evidence="9">
    <location>
        <begin position="89"/>
        <end position="109"/>
    </location>
</feature>
<organism evidence="11 12">
    <name type="scientific">Neomoorella stamsii</name>
    <dbReference type="NCBI Taxonomy" id="1266720"/>
    <lineage>
        <taxon>Bacteria</taxon>
        <taxon>Bacillati</taxon>
        <taxon>Bacillota</taxon>
        <taxon>Clostridia</taxon>
        <taxon>Neomoorellales</taxon>
        <taxon>Neomoorellaceae</taxon>
        <taxon>Neomoorella</taxon>
    </lineage>
</organism>
<dbReference type="Proteomes" id="UP000239430">
    <property type="component" value="Unassembled WGS sequence"/>
</dbReference>
<keyword evidence="5 9" id="KW-0812">Transmembrane</keyword>
<evidence type="ECO:0000256" key="3">
    <source>
        <dbReference type="ARBA" id="ARBA00022475"/>
    </source>
</evidence>
<evidence type="ECO:0000313" key="12">
    <source>
        <dbReference type="Proteomes" id="UP000239430"/>
    </source>
</evidence>
<sequence length="177" mass="20437">MVGDGFGKWISSILRFLSALLVLSLILLLFINVIMRYFFHYAWPWAEEITLFGLVWMVFLGIPVLTFRNNHIRIDLIKNVLSRALFTKVELFIGVFEVFVAVLSTYYGFILVKKVAVAKQISPAAHWPVWVVSLAMPLGFLMVVPMAIISKLRLYHVWKHGLEAKEVKAEDSDYYRL</sequence>
<dbReference type="PANTHER" id="PTHR35011">
    <property type="entry name" value="2,3-DIKETO-L-GULONATE TRAP TRANSPORTER SMALL PERMEASE PROTEIN YIAM"/>
    <property type="match status" value="1"/>
</dbReference>
<dbReference type="RefSeq" id="WP_054936102.1">
    <property type="nucleotide sequence ID" value="NZ_PVXL01000014.1"/>
</dbReference>
<comment type="subcellular location">
    <subcellularLocation>
        <location evidence="1">Cell inner membrane</location>
        <topology evidence="1">Multi-pass membrane protein</topology>
    </subcellularLocation>
</comment>
<evidence type="ECO:0000313" key="11">
    <source>
        <dbReference type="EMBL" id="PRR77107.1"/>
    </source>
</evidence>
<evidence type="ECO:0000256" key="5">
    <source>
        <dbReference type="ARBA" id="ARBA00022692"/>
    </source>
</evidence>
<evidence type="ECO:0000259" key="10">
    <source>
        <dbReference type="Pfam" id="PF04290"/>
    </source>
</evidence>
<feature type="transmembrane region" description="Helical" evidence="9">
    <location>
        <begin position="129"/>
        <end position="149"/>
    </location>
</feature>
<dbReference type="PANTHER" id="PTHR35011:SF2">
    <property type="entry name" value="2,3-DIKETO-L-GULONATE TRAP TRANSPORTER SMALL PERMEASE PROTEIN YIAM"/>
    <property type="match status" value="1"/>
</dbReference>
<dbReference type="InterPro" id="IPR007387">
    <property type="entry name" value="TRAP_DctQ"/>
</dbReference>
<feature type="transmembrane region" description="Helical" evidence="9">
    <location>
        <begin position="49"/>
        <end position="68"/>
    </location>
</feature>
<evidence type="ECO:0000256" key="2">
    <source>
        <dbReference type="ARBA" id="ARBA00022448"/>
    </source>
</evidence>
<dbReference type="AlphaFoldDB" id="A0A9X7J507"/>
<keyword evidence="2" id="KW-0813">Transport</keyword>
<dbReference type="Pfam" id="PF04290">
    <property type="entry name" value="DctQ"/>
    <property type="match status" value="1"/>
</dbReference>
<keyword evidence="12" id="KW-1185">Reference proteome</keyword>
<evidence type="ECO:0000256" key="9">
    <source>
        <dbReference type="SAM" id="Phobius"/>
    </source>
</evidence>
<gene>
    <name evidence="11" type="ORF">MOST_03200</name>
</gene>
<keyword evidence="3" id="KW-1003">Cell membrane</keyword>
<proteinExistence type="inferred from homology"/>
<evidence type="ECO:0000256" key="8">
    <source>
        <dbReference type="ARBA" id="ARBA00038436"/>
    </source>
</evidence>
<feature type="transmembrane region" description="Helical" evidence="9">
    <location>
        <begin position="12"/>
        <end position="37"/>
    </location>
</feature>
<evidence type="ECO:0000256" key="7">
    <source>
        <dbReference type="ARBA" id="ARBA00023136"/>
    </source>
</evidence>
<feature type="domain" description="Tripartite ATP-independent periplasmic transporters DctQ component" evidence="10">
    <location>
        <begin position="25"/>
        <end position="149"/>
    </location>
</feature>
<keyword evidence="7 9" id="KW-0472">Membrane</keyword>